<name>A0A2W7R260_9RHOB</name>
<dbReference type="RefSeq" id="WP_258186507.1">
    <property type="nucleotide sequence ID" value="NZ_QKZS01000008.1"/>
</dbReference>
<organism evidence="1 2">
    <name type="scientific">Cereibacter changlensis</name>
    <dbReference type="NCBI Taxonomy" id="402884"/>
    <lineage>
        <taxon>Bacteria</taxon>
        <taxon>Pseudomonadati</taxon>
        <taxon>Pseudomonadota</taxon>
        <taxon>Alphaproteobacteria</taxon>
        <taxon>Rhodobacterales</taxon>
        <taxon>Paracoccaceae</taxon>
        <taxon>Cereibacter</taxon>
    </lineage>
</organism>
<evidence type="ECO:0000313" key="2">
    <source>
        <dbReference type="Proteomes" id="UP000249538"/>
    </source>
</evidence>
<protein>
    <submittedName>
        <fullName evidence="1">Uncharacterized protein</fullName>
    </submittedName>
</protein>
<evidence type="ECO:0000313" key="1">
    <source>
        <dbReference type="EMBL" id="PZX52320.1"/>
    </source>
</evidence>
<sequence length="43" mass="4846">MTSARPLPEPETSFTELLRQALEGFLPSAPGLHMIFDRMERTA</sequence>
<dbReference type="EMBL" id="QKZS01000008">
    <property type="protein sequence ID" value="PZX52320.1"/>
    <property type="molecule type" value="Genomic_DNA"/>
</dbReference>
<gene>
    <name evidence="1" type="ORF">LX76_02848</name>
</gene>
<accession>A0A2W7R260</accession>
<reference evidence="1 2" key="1">
    <citation type="submission" date="2018-06" db="EMBL/GenBank/DDBJ databases">
        <title>Genomic Encyclopedia of Archaeal and Bacterial Type Strains, Phase II (KMG-II): from individual species to whole genera.</title>
        <authorList>
            <person name="Goeker M."/>
        </authorList>
    </citation>
    <scope>NUCLEOTIDE SEQUENCE [LARGE SCALE GENOMIC DNA]</scope>
    <source>
        <strain evidence="1 2">DSM 18774</strain>
    </source>
</reference>
<comment type="caution">
    <text evidence="1">The sequence shown here is derived from an EMBL/GenBank/DDBJ whole genome shotgun (WGS) entry which is preliminary data.</text>
</comment>
<dbReference type="Proteomes" id="UP000249538">
    <property type="component" value="Unassembled WGS sequence"/>
</dbReference>
<dbReference type="AlphaFoldDB" id="A0A2W7R260"/>
<proteinExistence type="predicted"/>